<evidence type="ECO:0000256" key="4">
    <source>
        <dbReference type="ARBA" id="ARBA00022747"/>
    </source>
</evidence>
<gene>
    <name evidence="8" type="primary">haeIIIM</name>
    <name evidence="8" type="ORF">ERS852580_00098</name>
</gene>
<dbReference type="SUPFAM" id="SSF53335">
    <property type="entry name" value="S-adenosyl-L-methionine-dependent methyltransferases"/>
    <property type="match status" value="1"/>
</dbReference>
<reference evidence="8 9" key="1">
    <citation type="submission" date="2015-09" db="EMBL/GenBank/DDBJ databases">
        <authorList>
            <consortium name="Pathogen Informatics"/>
        </authorList>
    </citation>
    <scope>NUCLEOTIDE SEQUENCE [LARGE SCALE GENOMIC DNA]</scope>
    <source>
        <strain evidence="8 9">2789STDY5834968</strain>
    </source>
</reference>
<evidence type="ECO:0000313" key="9">
    <source>
        <dbReference type="Proteomes" id="UP000095673"/>
    </source>
</evidence>
<dbReference type="PROSITE" id="PS00094">
    <property type="entry name" value="C5_MTASE_1"/>
    <property type="match status" value="1"/>
</dbReference>
<protein>
    <recommendedName>
        <fullName evidence="7">Cytosine-specific methyltransferase</fullName>
        <ecNumber evidence="7">2.1.1.37</ecNumber>
    </recommendedName>
</protein>
<evidence type="ECO:0000256" key="6">
    <source>
        <dbReference type="RuleBase" id="RU000416"/>
    </source>
</evidence>
<dbReference type="Pfam" id="PF00145">
    <property type="entry name" value="DNA_methylase"/>
    <property type="match status" value="1"/>
</dbReference>
<dbReference type="EC" id="2.1.1.37" evidence="7"/>
<proteinExistence type="inferred from homology"/>
<dbReference type="PRINTS" id="PR00105">
    <property type="entry name" value="C5METTRFRASE"/>
</dbReference>
<evidence type="ECO:0000256" key="3">
    <source>
        <dbReference type="ARBA" id="ARBA00022691"/>
    </source>
</evidence>
<dbReference type="Gene3D" id="3.90.120.10">
    <property type="entry name" value="DNA Methylase, subunit A, domain 2"/>
    <property type="match status" value="1"/>
</dbReference>
<dbReference type="GO" id="GO:0003886">
    <property type="term" value="F:DNA (cytosine-5-)-methyltransferase activity"/>
    <property type="evidence" value="ECO:0007669"/>
    <property type="project" value="UniProtKB-EC"/>
</dbReference>
<dbReference type="CDD" id="cd00315">
    <property type="entry name" value="Cyt_C5_DNA_methylase"/>
    <property type="match status" value="1"/>
</dbReference>
<comment type="catalytic activity">
    <reaction evidence="7">
        <text>a 2'-deoxycytidine in DNA + S-adenosyl-L-methionine = a 5-methyl-2'-deoxycytidine in DNA + S-adenosyl-L-homocysteine + H(+)</text>
        <dbReference type="Rhea" id="RHEA:13681"/>
        <dbReference type="Rhea" id="RHEA-COMP:11369"/>
        <dbReference type="Rhea" id="RHEA-COMP:11370"/>
        <dbReference type="ChEBI" id="CHEBI:15378"/>
        <dbReference type="ChEBI" id="CHEBI:57856"/>
        <dbReference type="ChEBI" id="CHEBI:59789"/>
        <dbReference type="ChEBI" id="CHEBI:85452"/>
        <dbReference type="ChEBI" id="CHEBI:85454"/>
        <dbReference type="EC" id="2.1.1.37"/>
    </reaction>
</comment>
<keyword evidence="3 5" id="KW-0949">S-adenosyl-L-methionine</keyword>
<keyword evidence="4" id="KW-0680">Restriction system</keyword>
<dbReference type="InterPro" id="IPR018117">
    <property type="entry name" value="C5_DNA_meth_AS"/>
</dbReference>
<dbReference type="OrthoDB" id="9813719at2"/>
<dbReference type="InterPro" id="IPR001525">
    <property type="entry name" value="C5_MeTfrase"/>
</dbReference>
<evidence type="ECO:0000313" key="8">
    <source>
        <dbReference type="EMBL" id="CUM69732.1"/>
    </source>
</evidence>
<dbReference type="InterPro" id="IPR029063">
    <property type="entry name" value="SAM-dependent_MTases_sf"/>
</dbReference>
<dbReference type="Gene3D" id="3.40.50.150">
    <property type="entry name" value="Vaccinia Virus protein VP39"/>
    <property type="match status" value="1"/>
</dbReference>
<dbReference type="PROSITE" id="PS00095">
    <property type="entry name" value="C5_MTASE_2"/>
    <property type="match status" value="1"/>
</dbReference>
<evidence type="ECO:0000256" key="5">
    <source>
        <dbReference type="PROSITE-ProRule" id="PRU01016"/>
    </source>
</evidence>
<dbReference type="PROSITE" id="PS51679">
    <property type="entry name" value="SAM_MT_C5"/>
    <property type="match status" value="1"/>
</dbReference>
<dbReference type="PANTHER" id="PTHR10629:SF52">
    <property type="entry name" value="DNA (CYTOSINE-5)-METHYLTRANSFERASE 1"/>
    <property type="match status" value="1"/>
</dbReference>
<evidence type="ECO:0000256" key="2">
    <source>
        <dbReference type="ARBA" id="ARBA00022679"/>
    </source>
</evidence>
<dbReference type="GO" id="GO:0009307">
    <property type="term" value="P:DNA restriction-modification system"/>
    <property type="evidence" value="ECO:0007669"/>
    <property type="project" value="UniProtKB-KW"/>
</dbReference>
<dbReference type="InterPro" id="IPR031303">
    <property type="entry name" value="C5_meth_CS"/>
</dbReference>
<keyword evidence="2 5" id="KW-0808">Transferase</keyword>
<dbReference type="PANTHER" id="PTHR10629">
    <property type="entry name" value="CYTOSINE-SPECIFIC METHYLTRANSFERASE"/>
    <property type="match status" value="1"/>
</dbReference>
<dbReference type="AlphaFoldDB" id="A0A173QVU8"/>
<keyword evidence="1 5" id="KW-0489">Methyltransferase</keyword>
<dbReference type="NCBIfam" id="TIGR00675">
    <property type="entry name" value="dcm"/>
    <property type="match status" value="1"/>
</dbReference>
<dbReference type="GO" id="GO:0032259">
    <property type="term" value="P:methylation"/>
    <property type="evidence" value="ECO:0007669"/>
    <property type="project" value="UniProtKB-KW"/>
</dbReference>
<dbReference type="RefSeq" id="WP_055236666.1">
    <property type="nucleotide sequence ID" value="NZ_CYXM01000001.1"/>
</dbReference>
<evidence type="ECO:0000256" key="1">
    <source>
        <dbReference type="ARBA" id="ARBA00022603"/>
    </source>
</evidence>
<sequence>MYKVVSLFSGCGGADQGIIGDFIFNKKKYERLPFELVYATDIDQKALNSHMKNFKCENVVCKDICETKSDEIPNCDIVVGGFPCQSFSTVNPTKDPFDDRANLYKQMVRVVRDKQPKVFIAENVKGMMTLHKGQIFNRIIKSFEEVGYTTYTKLFNAADYGVPQKRERVIIVGIRNDLNDVMEYEFPKETNKNNWVPLSVAVPKLAIEQEKYYFSERAVQGMKNAKNNMKRGLYQDLNKPCLTVTSHLAKVSLNSRDPVLLVNPEKELYRRFTPLEAARIQSFPDEFIFAGSETDAYRQIGNAIPPVMFWHISDSVKNYLEMIEMAVCKKAI</sequence>
<organism evidence="8 9">
    <name type="scientific">Agathobacter rectalis</name>
    <dbReference type="NCBI Taxonomy" id="39491"/>
    <lineage>
        <taxon>Bacteria</taxon>
        <taxon>Bacillati</taxon>
        <taxon>Bacillota</taxon>
        <taxon>Clostridia</taxon>
        <taxon>Lachnospirales</taxon>
        <taxon>Lachnospiraceae</taxon>
        <taxon>Agathobacter</taxon>
    </lineage>
</organism>
<dbReference type="GO" id="GO:0044027">
    <property type="term" value="P:negative regulation of gene expression via chromosomal CpG island methylation"/>
    <property type="evidence" value="ECO:0007669"/>
    <property type="project" value="TreeGrafter"/>
</dbReference>
<dbReference type="GO" id="GO:0003677">
    <property type="term" value="F:DNA binding"/>
    <property type="evidence" value="ECO:0007669"/>
    <property type="project" value="TreeGrafter"/>
</dbReference>
<dbReference type="InterPro" id="IPR050390">
    <property type="entry name" value="C5-Methyltransferase"/>
</dbReference>
<comment type="similarity">
    <text evidence="5 6">Belongs to the class I-like SAM-binding methyltransferase superfamily. C5-methyltransferase family.</text>
</comment>
<dbReference type="Proteomes" id="UP000095673">
    <property type="component" value="Unassembled WGS sequence"/>
</dbReference>
<feature type="active site" evidence="5">
    <location>
        <position position="84"/>
    </location>
</feature>
<accession>A0A173QVU8</accession>
<dbReference type="EMBL" id="CYXM01000001">
    <property type="protein sequence ID" value="CUM69732.1"/>
    <property type="molecule type" value="Genomic_DNA"/>
</dbReference>
<evidence type="ECO:0000256" key="7">
    <source>
        <dbReference type="RuleBase" id="RU000417"/>
    </source>
</evidence>
<name>A0A173QVU8_9FIRM</name>